<evidence type="ECO:0000313" key="2">
    <source>
        <dbReference type="Proteomes" id="UP000245626"/>
    </source>
</evidence>
<reference evidence="1 2" key="1">
    <citation type="journal article" date="2018" name="Mol. Biol. Evol.">
        <title>Broad Genomic Sampling Reveals a Smut Pathogenic Ancestry of the Fungal Clade Ustilaginomycotina.</title>
        <authorList>
            <person name="Kijpornyongpan T."/>
            <person name="Mondo S.J."/>
            <person name="Barry K."/>
            <person name="Sandor L."/>
            <person name="Lee J."/>
            <person name="Lipzen A."/>
            <person name="Pangilinan J."/>
            <person name="LaButti K."/>
            <person name="Hainaut M."/>
            <person name="Henrissat B."/>
            <person name="Grigoriev I.V."/>
            <person name="Spatafora J.W."/>
            <person name="Aime M.C."/>
        </authorList>
    </citation>
    <scope>NUCLEOTIDE SEQUENCE [LARGE SCALE GENOMIC DNA]</scope>
    <source>
        <strain evidence="1 2">SA 807</strain>
    </source>
</reference>
<dbReference type="EMBL" id="KZ819946">
    <property type="protein sequence ID" value="PWN50307.1"/>
    <property type="molecule type" value="Genomic_DNA"/>
</dbReference>
<sequence length="159" mass="17997">MKCSALVRNPSRKNEGTGPRGSKRIKIVVRFAQRRVSSGKGKGGEKVIVSGIFDPIHESTSEVTSGSGGGARGRMGTKVNICSTREIKPLLPSRRRSKVRERMFADWERCWTEQERRRWSLPFLRPISAEGRAMVVSSMVWTEQAWRLWLGVILLRVDT</sequence>
<accession>A0ACD0NX14</accession>
<organism evidence="1 2">
    <name type="scientific">Violaceomyces palustris</name>
    <dbReference type="NCBI Taxonomy" id="1673888"/>
    <lineage>
        <taxon>Eukaryota</taxon>
        <taxon>Fungi</taxon>
        <taxon>Dikarya</taxon>
        <taxon>Basidiomycota</taxon>
        <taxon>Ustilaginomycotina</taxon>
        <taxon>Ustilaginomycetes</taxon>
        <taxon>Violaceomycetales</taxon>
        <taxon>Violaceomycetaceae</taxon>
        <taxon>Violaceomyces</taxon>
    </lineage>
</organism>
<evidence type="ECO:0000313" key="1">
    <source>
        <dbReference type="EMBL" id="PWN50307.1"/>
    </source>
</evidence>
<keyword evidence="2" id="KW-1185">Reference proteome</keyword>
<proteinExistence type="predicted"/>
<dbReference type="Proteomes" id="UP000245626">
    <property type="component" value="Unassembled WGS sequence"/>
</dbReference>
<gene>
    <name evidence="1" type="ORF">IE53DRAFT_102360</name>
</gene>
<protein>
    <submittedName>
        <fullName evidence="1">Uncharacterized protein</fullName>
    </submittedName>
</protein>
<name>A0ACD0NX14_9BASI</name>